<evidence type="ECO:0000313" key="1">
    <source>
        <dbReference type="EMBL" id="KKL50868.1"/>
    </source>
</evidence>
<accession>A0A0F9CNG2</accession>
<dbReference type="EMBL" id="LAZR01032444">
    <property type="protein sequence ID" value="KKL50868.1"/>
    <property type="molecule type" value="Genomic_DNA"/>
</dbReference>
<reference evidence="1" key="1">
    <citation type="journal article" date="2015" name="Nature">
        <title>Complex archaea that bridge the gap between prokaryotes and eukaryotes.</title>
        <authorList>
            <person name="Spang A."/>
            <person name="Saw J.H."/>
            <person name="Jorgensen S.L."/>
            <person name="Zaremba-Niedzwiedzka K."/>
            <person name="Martijn J."/>
            <person name="Lind A.E."/>
            <person name="van Eijk R."/>
            <person name="Schleper C."/>
            <person name="Guy L."/>
            <person name="Ettema T.J."/>
        </authorList>
    </citation>
    <scope>NUCLEOTIDE SEQUENCE</scope>
</reference>
<name>A0A0F9CNG2_9ZZZZ</name>
<organism evidence="1">
    <name type="scientific">marine sediment metagenome</name>
    <dbReference type="NCBI Taxonomy" id="412755"/>
    <lineage>
        <taxon>unclassified sequences</taxon>
        <taxon>metagenomes</taxon>
        <taxon>ecological metagenomes</taxon>
    </lineage>
</organism>
<comment type="caution">
    <text evidence="1">The sequence shown here is derived from an EMBL/GenBank/DDBJ whole genome shotgun (WGS) entry which is preliminary data.</text>
</comment>
<gene>
    <name evidence="1" type="ORF">LCGC14_2301190</name>
</gene>
<sequence length="64" mass="7523">MYPHRDLVIFANHRTCRKIGSKDRDIMNSWWLGDLEQRCILCEAKVPDNIQALVTLYVYGKETP</sequence>
<protein>
    <submittedName>
        <fullName evidence="1">Uncharacterized protein</fullName>
    </submittedName>
</protein>
<dbReference type="AlphaFoldDB" id="A0A0F9CNG2"/>
<proteinExistence type="predicted"/>